<organism evidence="2 3">
    <name type="scientific">Rhamnella rubrinervis</name>
    <dbReference type="NCBI Taxonomy" id="2594499"/>
    <lineage>
        <taxon>Eukaryota</taxon>
        <taxon>Viridiplantae</taxon>
        <taxon>Streptophyta</taxon>
        <taxon>Embryophyta</taxon>
        <taxon>Tracheophyta</taxon>
        <taxon>Spermatophyta</taxon>
        <taxon>Magnoliopsida</taxon>
        <taxon>eudicotyledons</taxon>
        <taxon>Gunneridae</taxon>
        <taxon>Pentapetalae</taxon>
        <taxon>rosids</taxon>
        <taxon>fabids</taxon>
        <taxon>Rosales</taxon>
        <taxon>Rhamnaceae</taxon>
        <taxon>rhamnoid group</taxon>
        <taxon>Rhamneae</taxon>
        <taxon>Rhamnella</taxon>
    </lineage>
</organism>
<dbReference type="SUPFAM" id="SSF53756">
    <property type="entry name" value="UDP-Glycosyltransferase/glycogen phosphorylase"/>
    <property type="match status" value="1"/>
</dbReference>
<dbReference type="AlphaFoldDB" id="A0A8K0H3S0"/>
<gene>
    <name evidence="2" type="ORF">FNV43_RR14806</name>
</gene>
<comment type="caution">
    <text evidence="2">The sequence shown here is derived from an EMBL/GenBank/DDBJ whole genome shotgun (WGS) entry which is preliminary data.</text>
</comment>
<dbReference type="OrthoDB" id="5835829at2759"/>
<evidence type="ECO:0000313" key="2">
    <source>
        <dbReference type="EMBL" id="KAF3445113.1"/>
    </source>
</evidence>
<sequence length="144" mass="15769">MAVVVGDVKPHVVCIPYPAQSHIKAMLKLAKLLHFKGFHITFVNTEFNHNRFLKSLGPNSLDGMPDFRFKTISDGLPPSDANATQDIIALCNTITRAWVICMPVHSLSSSSVLYLSLAIVGTPEDKLSIVEFQPLCVKNPPIDG</sequence>
<dbReference type="PANTHER" id="PTHR11926:SF1516">
    <property type="entry name" value="GLYCOSYLTRANSFERASE"/>
    <property type="match status" value="1"/>
</dbReference>
<dbReference type="GO" id="GO:0080044">
    <property type="term" value="F:quercetin 7-O-glucosyltransferase activity"/>
    <property type="evidence" value="ECO:0007669"/>
    <property type="project" value="TreeGrafter"/>
</dbReference>
<keyword evidence="3" id="KW-1185">Reference proteome</keyword>
<accession>A0A8K0H3S0</accession>
<reference evidence="2" key="1">
    <citation type="submission" date="2020-03" db="EMBL/GenBank/DDBJ databases">
        <title>A high-quality chromosome-level genome assembly of a woody plant with both climbing and erect habits, Rhamnella rubrinervis.</title>
        <authorList>
            <person name="Lu Z."/>
            <person name="Yang Y."/>
            <person name="Zhu X."/>
            <person name="Sun Y."/>
        </authorList>
    </citation>
    <scope>NUCLEOTIDE SEQUENCE</scope>
    <source>
        <strain evidence="2">BYM</strain>
        <tissue evidence="2">Leaf</tissue>
    </source>
</reference>
<proteinExistence type="inferred from homology"/>
<dbReference type="EMBL" id="VOIH02000006">
    <property type="protein sequence ID" value="KAF3445113.1"/>
    <property type="molecule type" value="Genomic_DNA"/>
</dbReference>
<dbReference type="PANTHER" id="PTHR11926">
    <property type="entry name" value="GLUCOSYL/GLUCURONOSYL TRANSFERASES"/>
    <property type="match status" value="1"/>
</dbReference>
<protein>
    <submittedName>
        <fullName evidence="2">Uncharacterized protein</fullName>
    </submittedName>
</protein>
<name>A0A8K0H3S0_9ROSA</name>
<dbReference type="GO" id="GO:0080043">
    <property type="term" value="F:quercetin 3-O-glucosyltransferase activity"/>
    <property type="evidence" value="ECO:0007669"/>
    <property type="project" value="TreeGrafter"/>
</dbReference>
<comment type="similarity">
    <text evidence="1">Belongs to the UDP-glycosyltransferase family.</text>
</comment>
<dbReference type="Proteomes" id="UP000796880">
    <property type="component" value="Unassembled WGS sequence"/>
</dbReference>
<dbReference type="Gene3D" id="3.40.50.2000">
    <property type="entry name" value="Glycogen Phosphorylase B"/>
    <property type="match status" value="1"/>
</dbReference>
<evidence type="ECO:0000256" key="1">
    <source>
        <dbReference type="ARBA" id="ARBA00009995"/>
    </source>
</evidence>
<evidence type="ECO:0000313" key="3">
    <source>
        <dbReference type="Proteomes" id="UP000796880"/>
    </source>
</evidence>